<dbReference type="RefSeq" id="WP_074598428.1">
    <property type="nucleotide sequence ID" value="NZ_FNHF01000002.1"/>
</dbReference>
<dbReference type="InterPro" id="IPR006343">
    <property type="entry name" value="DnaB/C_C"/>
</dbReference>
<organism evidence="4 5">
    <name type="scientific">Sediminibacillus halophilus</name>
    <dbReference type="NCBI Taxonomy" id="482461"/>
    <lineage>
        <taxon>Bacteria</taxon>
        <taxon>Bacillati</taxon>
        <taxon>Bacillota</taxon>
        <taxon>Bacilli</taxon>
        <taxon>Bacillales</taxon>
        <taxon>Bacillaceae</taxon>
        <taxon>Sediminibacillus</taxon>
    </lineage>
</organism>
<feature type="region of interest" description="Disordered" evidence="2">
    <location>
        <begin position="276"/>
        <end position="297"/>
    </location>
</feature>
<dbReference type="InterPro" id="IPR053162">
    <property type="entry name" value="DnaD"/>
</dbReference>
<proteinExistence type="inferred from homology"/>
<sequence>MAKFRPVYTDFWLDANVTEEMTPEDKLFFLYLLTNPSTTQIGIYTITKKRVAFELGYSMESVKALFDRFINHHKLILYNEDTREIVIKNWGKYNLNRGGKPVMDCVKKELPEVKDSSFISIVAEQIPNESVKALFYESLHDSWTTSGQEKEEEEEKEEEQEKEITITNNHAAAPTDAIRFYLDNFGVASPYITEEILAWIEDMGEEMVLLALTKALDQSKRSWGYAKGILQNWSDKNIKTLEQVEAEEVEFKNKKANSKPYYRPPKQEIVPDWFEQQKAEKKSPADPGTEEVEVEDTKELVRNYLAQQEQTNG</sequence>
<feature type="compositionally biased region" description="Acidic residues" evidence="2">
    <location>
        <begin position="150"/>
        <end position="161"/>
    </location>
</feature>
<dbReference type="SUPFAM" id="SSF158499">
    <property type="entry name" value="DnaD domain-like"/>
    <property type="match status" value="1"/>
</dbReference>
<dbReference type="PANTHER" id="PTHR37293">
    <property type="entry name" value="PHAGE REPLICATION PROTEIN-RELATED"/>
    <property type="match status" value="1"/>
</dbReference>
<dbReference type="NCBIfam" id="TIGR01446">
    <property type="entry name" value="DnaD_dom"/>
    <property type="match status" value="1"/>
</dbReference>
<dbReference type="Proteomes" id="UP000182347">
    <property type="component" value="Unassembled WGS sequence"/>
</dbReference>
<dbReference type="AlphaFoldDB" id="A0A1G9QWX3"/>
<evidence type="ECO:0000256" key="1">
    <source>
        <dbReference type="ARBA" id="ARBA00093462"/>
    </source>
</evidence>
<evidence type="ECO:0000313" key="4">
    <source>
        <dbReference type="EMBL" id="SDM15443.1"/>
    </source>
</evidence>
<comment type="similarity">
    <text evidence="1">Belongs to the DnaB/DnaD family.</text>
</comment>
<dbReference type="OrthoDB" id="3199595at2"/>
<dbReference type="PANTHER" id="PTHR37293:SF5">
    <property type="entry name" value="DNA REPLICATION PROTEIN"/>
    <property type="match status" value="1"/>
</dbReference>
<evidence type="ECO:0000313" key="5">
    <source>
        <dbReference type="Proteomes" id="UP000182347"/>
    </source>
</evidence>
<name>A0A1G9QWX3_9BACI</name>
<dbReference type="Pfam" id="PF07261">
    <property type="entry name" value="DnaB_2"/>
    <property type="match status" value="1"/>
</dbReference>
<evidence type="ECO:0000256" key="2">
    <source>
        <dbReference type="SAM" id="MobiDB-lite"/>
    </source>
</evidence>
<feature type="region of interest" description="Disordered" evidence="2">
    <location>
        <begin position="143"/>
        <end position="162"/>
    </location>
</feature>
<keyword evidence="5" id="KW-1185">Reference proteome</keyword>
<accession>A0A1G9QWX3</accession>
<feature type="domain" description="DnaB/C C-terminal" evidence="3">
    <location>
        <begin position="179"/>
        <end position="247"/>
    </location>
</feature>
<gene>
    <name evidence="4" type="ORF">SAMN05216244_1706</name>
</gene>
<dbReference type="EMBL" id="FNHF01000002">
    <property type="protein sequence ID" value="SDM15443.1"/>
    <property type="molecule type" value="Genomic_DNA"/>
</dbReference>
<dbReference type="Gene3D" id="1.10.10.630">
    <property type="entry name" value="DnaD domain-like"/>
    <property type="match status" value="1"/>
</dbReference>
<evidence type="ECO:0000259" key="3">
    <source>
        <dbReference type="Pfam" id="PF07261"/>
    </source>
</evidence>
<protein>
    <submittedName>
        <fullName evidence="4">DnaD and phage-associated domain-containing protein</fullName>
    </submittedName>
</protein>
<dbReference type="InterPro" id="IPR034829">
    <property type="entry name" value="DnaD-like_sf"/>
</dbReference>
<dbReference type="STRING" id="482461.SAMN05216244_1706"/>
<reference evidence="5" key="1">
    <citation type="submission" date="2016-10" db="EMBL/GenBank/DDBJ databases">
        <authorList>
            <person name="Varghese N."/>
            <person name="Submissions S."/>
        </authorList>
    </citation>
    <scope>NUCLEOTIDE SEQUENCE [LARGE SCALE GENOMIC DNA]</scope>
    <source>
        <strain evidence="5">CGMCC 1.6199</strain>
    </source>
</reference>